<dbReference type="RefSeq" id="WP_345516439.1">
    <property type="nucleotide sequence ID" value="NZ_BAAAXD010000037.1"/>
</dbReference>
<evidence type="ECO:0000256" key="1">
    <source>
        <dbReference type="SAM" id="MobiDB-lite"/>
    </source>
</evidence>
<accession>A0ABV5RIB0</accession>
<gene>
    <name evidence="2" type="ORF">ACFFTL_36315</name>
</gene>
<sequence length="104" mass="10274">MLGPLLPVFTDGSAGPGAAVVVDRMTAWAGADAGVAGWVAAHVPAAAGDAGMSRRAPAGRVLARAQLHGSADREADGQFAGMGHTGNPLPTTQTEMPADAFAPV</sequence>
<organism evidence="2 3">
    <name type="scientific">Streptomyces yanii</name>
    <dbReference type="NCBI Taxonomy" id="78510"/>
    <lineage>
        <taxon>Bacteria</taxon>
        <taxon>Bacillati</taxon>
        <taxon>Actinomycetota</taxon>
        <taxon>Actinomycetes</taxon>
        <taxon>Kitasatosporales</taxon>
        <taxon>Streptomycetaceae</taxon>
        <taxon>Streptomyces</taxon>
    </lineage>
</organism>
<dbReference type="Proteomes" id="UP001589710">
    <property type="component" value="Unassembled WGS sequence"/>
</dbReference>
<evidence type="ECO:0000313" key="2">
    <source>
        <dbReference type="EMBL" id="MFB9577598.1"/>
    </source>
</evidence>
<evidence type="ECO:0000313" key="3">
    <source>
        <dbReference type="Proteomes" id="UP001589710"/>
    </source>
</evidence>
<dbReference type="EMBL" id="JBHMCG010000150">
    <property type="protein sequence ID" value="MFB9577598.1"/>
    <property type="molecule type" value="Genomic_DNA"/>
</dbReference>
<comment type="caution">
    <text evidence="2">The sequence shown here is derived from an EMBL/GenBank/DDBJ whole genome shotgun (WGS) entry which is preliminary data.</text>
</comment>
<protein>
    <submittedName>
        <fullName evidence="2">Uncharacterized protein</fullName>
    </submittedName>
</protein>
<proteinExistence type="predicted"/>
<name>A0ABV5RIB0_9ACTN</name>
<feature type="region of interest" description="Disordered" evidence="1">
    <location>
        <begin position="66"/>
        <end position="104"/>
    </location>
</feature>
<reference evidence="2 3" key="1">
    <citation type="submission" date="2024-09" db="EMBL/GenBank/DDBJ databases">
        <authorList>
            <person name="Sun Q."/>
            <person name="Mori K."/>
        </authorList>
    </citation>
    <scope>NUCLEOTIDE SEQUENCE [LARGE SCALE GENOMIC DNA]</scope>
    <source>
        <strain evidence="2 3">JCM 3331</strain>
    </source>
</reference>
<keyword evidence="3" id="KW-1185">Reference proteome</keyword>